<dbReference type="InterPro" id="IPR006447">
    <property type="entry name" value="Myb_dom_plants"/>
</dbReference>
<dbReference type="Proteomes" id="UP000827721">
    <property type="component" value="Unassembled WGS sequence"/>
</dbReference>
<evidence type="ECO:0000259" key="6">
    <source>
        <dbReference type="PROSITE" id="PS50090"/>
    </source>
</evidence>
<dbReference type="PANTHER" id="PTHR44042">
    <property type="entry name" value="DUPLICATED HOMEODOMAIN-LIKE SUPERFAMILY PROTEIN-RELATED"/>
    <property type="match status" value="1"/>
</dbReference>
<comment type="subcellular location">
    <subcellularLocation>
        <location evidence="1">Nucleus</location>
    </subcellularLocation>
</comment>
<dbReference type="NCBIfam" id="TIGR01557">
    <property type="entry name" value="myb_SHAQKYF"/>
    <property type="match status" value="1"/>
</dbReference>
<dbReference type="SMART" id="SM00717">
    <property type="entry name" value="SANT"/>
    <property type="match status" value="2"/>
</dbReference>
<dbReference type="PANTHER" id="PTHR44042:SF54">
    <property type="entry name" value="MYB-LIKE DNA-BINDING DOMAIN, SHAQKYF CLASS PROTEIN"/>
    <property type="match status" value="1"/>
</dbReference>
<dbReference type="Pfam" id="PF00249">
    <property type="entry name" value="Myb_DNA-binding"/>
    <property type="match status" value="1"/>
</dbReference>
<accession>A0ABQ8HP92</accession>
<evidence type="ECO:0000259" key="8">
    <source>
        <dbReference type="PROSITE" id="PS51294"/>
    </source>
</evidence>
<feature type="region of interest" description="Disordered" evidence="5">
    <location>
        <begin position="77"/>
        <end position="106"/>
    </location>
</feature>
<dbReference type="Gene3D" id="1.10.10.60">
    <property type="entry name" value="Homeodomain-like"/>
    <property type="match status" value="2"/>
</dbReference>
<evidence type="ECO:0000313" key="10">
    <source>
        <dbReference type="Proteomes" id="UP000827721"/>
    </source>
</evidence>
<evidence type="ECO:0000256" key="1">
    <source>
        <dbReference type="ARBA" id="ARBA00004123"/>
    </source>
</evidence>
<comment type="caution">
    <text evidence="9">The sequence shown here is derived from an EMBL/GenBank/DDBJ whole genome shotgun (WGS) entry which is preliminary data.</text>
</comment>
<evidence type="ECO:0000313" key="9">
    <source>
        <dbReference type="EMBL" id="KAH7566154.1"/>
    </source>
</evidence>
<dbReference type="InterPro" id="IPR001005">
    <property type="entry name" value="SANT/Myb"/>
</dbReference>
<dbReference type="InterPro" id="IPR009057">
    <property type="entry name" value="Homeodomain-like_sf"/>
</dbReference>
<feature type="domain" description="HTH myb-type" evidence="8">
    <location>
        <begin position="103"/>
        <end position="159"/>
    </location>
</feature>
<keyword evidence="3" id="KW-0804">Transcription</keyword>
<dbReference type="SUPFAM" id="SSF46689">
    <property type="entry name" value="Homeodomain-like"/>
    <property type="match status" value="2"/>
</dbReference>
<evidence type="ECO:0000256" key="2">
    <source>
        <dbReference type="ARBA" id="ARBA00023015"/>
    </source>
</evidence>
<name>A0ABQ8HP92_9ROSI</name>
<proteinExistence type="predicted"/>
<feature type="domain" description="SANT" evidence="7">
    <location>
        <begin position="111"/>
        <end position="159"/>
    </location>
</feature>
<feature type="compositionally biased region" description="Low complexity" evidence="5">
    <location>
        <begin position="85"/>
        <end position="96"/>
    </location>
</feature>
<dbReference type="CDD" id="cd00167">
    <property type="entry name" value="SANT"/>
    <property type="match status" value="2"/>
</dbReference>
<dbReference type="PROSITE" id="PS51293">
    <property type="entry name" value="SANT"/>
    <property type="match status" value="1"/>
</dbReference>
<dbReference type="InterPro" id="IPR017930">
    <property type="entry name" value="Myb_dom"/>
</dbReference>
<evidence type="ECO:0000256" key="4">
    <source>
        <dbReference type="ARBA" id="ARBA00023242"/>
    </source>
</evidence>
<organism evidence="9 10">
    <name type="scientific">Xanthoceras sorbifolium</name>
    <dbReference type="NCBI Taxonomy" id="99658"/>
    <lineage>
        <taxon>Eukaryota</taxon>
        <taxon>Viridiplantae</taxon>
        <taxon>Streptophyta</taxon>
        <taxon>Embryophyta</taxon>
        <taxon>Tracheophyta</taxon>
        <taxon>Spermatophyta</taxon>
        <taxon>Magnoliopsida</taxon>
        <taxon>eudicotyledons</taxon>
        <taxon>Gunneridae</taxon>
        <taxon>Pentapetalae</taxon>
        <taxon>rosids</taxon>
        <taxon>malvids</taxon>
        <taxon>Sapindales</taxon>
        <taxon>Sapindaceae</taxon>
        <taxon>Xanthoceroideae</taxon>
        <taxon>Xanthoceras</taxon>
    </lineage>
</organism>
<reference evidence="9 10" key="1">
    <citation type="submission" date="2021-02" db="EMBL/GenBank/DDBJ databases">
        <title>Plant Genome Project.</title>
        <authorList>
            <person name="Zhang R.-G."/>
        </authorList>
    </citation>
    <scope>NUCLEOTIDE SEQUENCE [LARGE SCALE GENOMIC DNA]</scope>
    <source>
        <tissue evidence="9">Leaves</tissue>
    </source>
</reference>
<dbReference type="InterPro" id="IPR017884">
    <property type="entry name" value="SANT_dom"/>
</dbReference>
<evidence type="ECO:0000259" key="7">
    <source>
        <dbReference type="PROSITE" id="PS51293"/>
    </source>
</evidence>
<dbReference type="PROSITE" id="PS51294">
    <property type="entry name" value="HTH_MYB"/>
    <property type="match status" value="1"/>
</dbReference>
<keyword evidence="2" id="KW-0805">Transcription regulation</keyword>
<keyword evidence="4" id="KW-0539">Nucleus</keyword>
<gene>
    <name evidence="9" type="ORF">JRO89_XS08G0105900</name>
</gene>
<dbReference type="PROSITE" id="PS50090">
    <property type="entry name" value="MYB_LIKE"/>
    <property type="match status" value="1"/>
</dbReference>
<protein>
    <recommendedName>
        <fullName evidence="11">Transcription factor DIVARICATA-like</fullName>
    </recommendedName>
</protein>
<evidence type="ECO:0000256" key="5">
    <source>
        <dbReference type="SAM" id="MobiDB-lite"/>
    </source>
</evidence>
<feature type="domain" description="Myb-like" evidence="6">
    <location>
        <begin position="103"/>
        <end position="155"/>
    </location>
</feature>
<evidence type="ECO:0008006" key="11">
    <source>
        <dbReference type="Google" id="ProtNLM"/>
    </source>
</evidence>
<sequence>MKPMISSHHHQPEQTVWTWEENKVFENALAELDHGSPYLFELIALRVPAKTTSQIQKHYNDLIEDLIEDLRMIESDVVPPPSYDNNTTSSSSTTNGTGNGAKRPRKKGILWSQEEHKLFLMGLEKYGKGNWRSISRNFVVTRTPAQVASHAQKYFIRLENSQNNYVNSASTSTTTTAPALAPCHYQYIFGPVAEAKIVAAPALTHSCYQYISE</sequence>
<evidence type="ECO:0000256" key="3">
    <source>
        <dbReference type="ARBA" id="ARBA00023163"/>
    </source>
</evidence>
<keyword evidence="10" id="KW-1185">Reference proteome</keyword>
<dbReference type="EMBL" id="JAFEMO010000008">
    <property type="protein sequence ID" value="KAH7566154.1"/>
    <property type="molecule type" value="Genomic_DNA"/>
</dbReference>